<keyword evidence="6" id="KW-0813">Transport</keyword>
<feature type="transmembrane region" description="Helical" evidence="5">
    <location>
        <begin position="350"/>
        <end position="370"/>
    </location>
</feature>
<feature type="transmembrane region" description="Helical" evidence="5">
    <location>
        <begin position="235"/>
        <end position="252"/>
    </location>
</feature>
<evidence type="ECO:0000256" key="3">
    <source>
        <dbReference type="ARBA" id="ARBA00022989"/>
    </source>
</evidence>
<evidence type="ECO:0000313" key="9">
    <source>
        <dbReference type="Proteomes" id="UP000195814"/>
    </source>
</evidence>
<dbReference type="GO" id="GO:0022857">
    <property type="term" value="F:transmembrane transporter activity"/>
    <property type="evidence" value="ECO:0007669"/>
    <property type="project" value="InterPro"/>
</dbReference>
<dbReference type="RefSeq" id="WP_087490498.1">
    <property type="nucleotide sequence ID" value="NZ_CP015579.1"/>
</dbReference>
<feature type="transmembrane region" description="Helical" evidence="5">
    <location>
        <begin position="205"/>
        <end position="223"/>
    </location>
</feature>
<dbReference type="AlphaFoldDB" id="A0A1Y0LDM2"/>
<dbReference type="Proteomes" id="UP000195729">
    <property type="component" value="Chromosome"/>
</dbReference>
<dbReference type="PANTHER" id="PTHR23537:SF1">
    <property type="entry name" value="SUGAR TRANSPORTER"/>
    <property type="match status" value="1"/>
</dbReference>
<dbReference type="KEGG" id="tci:A7K98_12600"/>
<feature type="transmembrane region" description="Helical" evidence="5">
    <location>
        <begin position="41"/>
        <end position="60"/>
    </location>
</feature>
<dbReference type="PANTHER" id="PTHR23537">
    <property type="match status" value="1"/>
</dbReference>
<feature type="transmembrane region" description="Helical" evidence="5">
    <location>
        <begin position="264"/>
        <end position="281"/>
    </location>
</feature>
<dbReference type="Proteomes" id="UP000195814">
    <property type="component" value="Chromosome"/>
</dbReference>
<evidence type="ECO:0000256" key="1">
    <source>
        <dbReference type="ARBA" id="ARBA00004141"/>
    </source>
</evidence>
<feature type="transmembrane region" description="Helical" evidence="5">
    <location>
        <begin position="154"/>
        <end position="174"/>
    </location>
</feature>
<keyword evidence="8" id="KW-1185">Reference proteome</keyword>
<dbReference type="InterPro" id="IPR001958">
    <property type="entry name" value="Tet-R_TetA/multi-R_MdtG-like"/>
</dbReference>
<keyword evidence="4 5" id="KW-0472">Membrane</keyword>
<comment type="subcellular location">
    <subcellularLocation>
        <location evidence="1">Membrane</location>
        <topology evidence="1">Multi-pass membrane protein</topology>
    </subcellularLocation>
</comment>
<feature type="transmembrane region" description="Helical" evidence="5">
    <location>
        <begin position="126"/>
        <end position="148"/>
    </location>
</feature>
<feature type="transmembrane region" description="Helical" evidence="5">
    <location>
        <begin position="67"/>
        <end position="87"/>
    </location>
</feature>
<gene>
    <name evidence="6" type="ORF">A7K98_12600</name>
    <name evidence="7" type="ORF">A7K99_12590</name>
</gene>
<dbReference type="Gene3D" id="1.20.1250.20">
    <property type="entry name" value="MFS general substrate transporter like domains"/>
    <property type="match status" value="1"/>
</dbReference>
<dbReference type="InterPro" id="IPR036259">
    <property type="entry name" value="MFS_trans_sf"/>
</dbReference>
<proteinExistence type="predicted"/>
<feature type="transmembrane region" description="Helical" evidence="5">
    <location>
        <begin position="287"/>
        <end position="307"/>
    </location>
</feature>
<dbReference type="EMBL" id="CP015581">
    <property type="protein sequence ID" value="ARV00221.1"/>
    <property type="molecule type" value="Genomic_DNA"/>
</dbReference>
<dbReference type="EMBL" id="CP015579">
    <property type="protein sequence ID" value="ARU96184.1"/>
    <property type="molecule type" value="Genomic_DNA"/>
</dbReference>
<evidence type="ECO:0000313" key="7">
    <source>
        <dbReference type="EMBL" id="ARV00221.1"/>
    </source>
</evidence>
<evidence type="ECO:0000256" key="5">
    <source>
        <dbReference type="SAM" id="Phobius"/>
    </source>
</evidence>
<keyword evidence="6" id="KW-0762">Sugar transport</keyword>
<evidence type="ECO:0000313" key="8">
    <source>
        <dbReference type="Proteomes" id="UP000195729"/>
    </source>
</evidence>
<dbReference type="CDD" id="cd06180">
    <property type="entry name" value="MFS_YjiJ"/>
    <property type="match status" value="1"/>
</dbReference>
<dbReference type="PRINTS" id="PR01035">
    <property type="entry name" value="TCRTETA"/>
</dbReference>
<dbReference type="GO" id="GO:0005886">
    <property type="term" value="C:plasma membrane"/>
    <property type="evidence" value="ECO:0007669"/>
    <property type="project" value="TreeGrafter"/>
</dbReference>
<sequence>MMSLAGAVVLVIGMGYGRFAFTGILPLMIQEHLLTLSQGNLAAAANYAGYLAGALLLAKARPGDARLLCYFAVITTLLCVFALAISHSGMQVIIVRGIAGLVSAVSLIAASLWLLQHHKHSGGAPLLYAGVGVGIFLSAEVIAVAKYLQLASPTIWIICGFSAAILFLLVLRWLNLPADTLRFAAGPSTSQADSRPQTRSAAYRLLLIYGLSGFGYIITATYLPLFLSGSTVDPIQVWALFGLAAIPSCFIWHKWLAVKGSRHALIANLLVQAAGVVLPAFSHSLLVCLISALLTGFTFMGTVTIALPEARRLAHLVSFNMIAAMTALYGVGQIAGPLVAGHLYQITGSFSPSLFSAAAALLVAALLAVIR</sequence>
<organism evidence="6 9">
    <name type="scientific">Tatumella citrea</name>
    <name type="common">Pantoea citrea</name>
    <dbReference type="NCBI Taxonomy" id="53336"/>
    <lineage>
        <taxon>Bacteria</taxon>
        <taxon>Pseudomonadati</taxon>
        <taxon>Pseudomonadota</taxon>
        <taxon>Gammaproteobacteria</taxon>
        <taxon>Enterobacterales</taxon>
        <taxon>Erwiniaceae</taxon>
        <taxon>Tatumella</taxon>
    </lineage>
</organism>
<reference evidence="8 9" key="1">
    <citation type="submission" date="2016-05" db="EMBL/GenBank/DDBJ databases">
        <title>Complete genome sequence of two 2,5-diketo-D-glunonic acid producing strain Tatumella citrea.</title>
        <authorList>
            <person name="Duan C."/>
            <person name="Yang J."/>
            <person name="Yang S."/>
        </authorList>
    </citation>
    <scope>NUCLEOTIDE SEQUENCE [LARGE SCALE GENOMIC DNA]</scope>
    <source>
        <strain evidence="7 8">ATCC 39140</strain>
        <strain evidence="6 9">DSM 13699</strain>
    </source>
</reference>
<evidence type="ECO:0000256" key="4">
    <source>
        <dbReference type="ARBA" id="ARBA00023136"/>
    </source>
</evidence>
<keyword evidence="2 5" id="KW-0812">Transmembrane</keyword>
<dbReference type="Pfam" id="PF06779">
    <property type="entry name" value="MFS_4"/>
    <property type="match status" value="1"/>
</dbReference>
<evidence type="ECO:0000256" key="2">
    <source>
        <dbReference type="ARBA" id="ARBA00022692"/>
    </source>
</evidence>
<feature type="transmembrane region" description="Helical" evidence="5">
    <location>
        <begin position="93"/>
        <end position="114"/>
    </location>
</feature>
<dbReference type="SUPFAM" id="SSF103473">
    <property type="entry name" value="MFS general substrate transporter"/>
    <property type="match status" value="1"/>
</dbReference>
<dbReference type="OrthoDB" id="9797953at2"/>
<feature type="transmembrane region" description="Helical" evidence="5">
    <location>
        <begin position="319"/>
        <end position="344"/>
    </location>
</feature>
<accession>A0A1Y0LDM2</accession>
<evidence type="ECO:0000313" key="6">
    <source>
        <dbReference type="EMBL" id="ARU96184.1"/>
    </source>
</evidence>
<name>A0A1Y0LDM2_TATCI</name>
<protein>
    <submittedName>
        <fullName evidence="6">Sugar transporter</fullName>
    </submittedName>
</protein>
<dbReference type="InterPro" id="IPR010645">
    <property type="entry name" value="MFS_4"/>
</dbReference>
<keyword evidence="3 5" id="KW-1133">Transmembrane helix</keyword>